<feature type="domain" description="HTH arsR-type" evidence="4">
    <location>
        <begin position="1"/>
        <end position="100"/>
    </location>
</feature>
<protein>
    <submittedName>
        <fullName evidence="5">Transcriptional regulator</fullName>
    </submittedName>
</protein>
<dbReference type="CDD" id="cd00090">
    <property type="entry name" value="HTH_ARSR"/>
    <property type="match status" value="1"/>
</dbReference>
<evidence type="ECO:0000256" key="2">
    <source>
        <dbReference type="ARBA" id="ARBA00023125"/>
    </source>
</evidence>
<evidence type="ECO:0000313" key="6">
    <source>
        <dbReference type="Proteomes" id="UP000284120"/>
    </source>
</evidence>
<keyword evidence="6" id="KW-1185">Reference proteome</keyword>
<dbReference type="PANTHER" id="PTHR33154">
    <property type="entry name" value="TRANSCRIPTIONAL REGULATOR, ARSR FAMILY"/>
    <property type="match status" value="1"/>
</dbReference>
<dbReference type="RefSeq" id="WP_113646158.1">
    <property type="nucleotide sequence ID" value="NZ_QMHN01000001.1"/>
</dbReference>
<keyword evidence="2" id="KW-0238">DNA-binding</keyword>
<dbReference type="SUPFAM" id="SSF46785">
    <property type="entry name" value="Winged helix' DNA-binding domain"/>
    <property type="match status" value="1"/>
</dbReference>
<evidence type="ECO:0000256" key="3">
    <source>
        <dbReference type="ARBA" id="ARBA00023163"/>
    </source>
</evidence>
<dbReference type="SMART" id="SM00418">
    <property type="entry name" value="HTH_ARSR"/>
    <property type="match status" value="1"/>
</dbReference>
<evidence type="ECO:0000313" key="5">
    <source>
        <dbReference type="EMBL" id="RWU10671.1"/>
    </source>
</evidence>
<dbReference type="PROSITE" id="PS50987">
    <property type="entry name" value="HTH_ARSR_2"/>
    <property type="match status" value="1"/>
</dbReference>
<accession>A0A443Z2B8</accession>
<dbReference type="EMBL" id="SAYW01000001">
    <property type="protein sequence ID" value="RWU10671.1"/>
    <property type="molecule type" value="Genomic_DNA"/>
</dbReference>
<dbReference type="InterPro" id="IPR036388">
    <property type="entry name" value="WH-like_DNA-bd_sf"/>
</dbReference>
<dbReference type="Gene3D" id="1.10.10.10">
    <property type="entry name" value="Winged helix-like DNA-binding domain superfamily/Winged helix DNA-binding domain"/>
    <property type="match status" value="1"/>
</dbReference>
<dbReference type="InterPro" id="IPR036390">
    <property type="entry name" value="WH_DNA-bd_sf"/>
</dbReference>
<dbReference type="InterPro" id="IPR011991">
    <property type="entry name" value="ArsR-like_HTH"/>
</dbReference>
<dbReference type="Proteomes" id="UP000284120">
    <property type="component" value="Unassembled WGS sequence"/>
</dbReference>
<dbReference type="InterPro" id="IPR051081">
    <property type="entry name" value="HTH_MetalResp_TranReg"/>
</dbReference>
<reference evidence="5 6" key="1">
    <citation type="submission" date="2018-06" db="EMBL/GenBank/DDBJ databases">
        <title>Pedobacter endophyticus sp. nov., an endophytic bacterium isolated from a leaf of Triticum aestivum.</title>
        <authorList>
            <person name="Zhang L."/>
        </authorList>
    </citation>
    <scope>NUCLEOTIDE SEQUENCE [LARGE SCALE GENOMIC DNA]</scope>
    <source>
        <strain evidence="5 6">CM134L-2</strain>
    </source>
</reference>
<organism evidence="5 6">
    <name type="scientific">Pedobacter chitinilyticus</name>
    <dbReference type="NCBI Taxonomy" id="2233776"/>
    <lineage>
        <taxon>Bacteria</taxon>
        <taxon>Pseudomonadati</taxon>
        <taxon>Bacteroidota</taxon>
        <taxon>Sphingobacteriia</taxon>
        <taxon>Sphingobacteriales</taxon>
        <taxon>Sphingobacteriaceae</taxon>
        <taxon>Pedobacter</taxon>
    </lineage>
</organism>
<gene>
    <name evidence="5" type="ORF">DPV69_04860</name>
</gene>
<evidence type="ECO:0000259" key="4">
    <source>
        <dbReference type="PROSITE" id="PS50987"/>
    </source>
</evidence>
<proteinExistence type="predicted"/>
<dbReference type="GO" id="GO:0003700">
    <property type="term" value="F:DNA-binding transcription factor activity"/>
    <property type="evidence" value="ECO:0007669"/>
    <property type="project" value="InterPro"/>
</dbReference>
<dbReference type="AlphaFoldDB" id="A0A443Z2B8"/>
<sequence length="100" mass="11239">MDQVELFKALANKTRLQILTWLKSPEEHFPDYEPACGSTDVGVCVGYIQKKSGLTQSTISEYLSTLHRVGLVSATRVGQWTYYKRNEETIATLGNLIDTL</sequence>
<comment type="caution">
    <text evidence="5">The sequence shown here is derived from an EMBL/GenBank/DDBJ whole genome shotgun (WGS) entry which is preliminary data.</text>
</comment>
<evidence type="ECO:0000256" key="1">
    <source>
        <dbReference type="ARBA" id="ARBA00023015"/>
    </source>
</evidence>
<dbReference type="GO" id="GO:0003677">
    <property type="term" value="F:DNA binding"/>
    <property type="evidence" value="ECO:0007669"/>
    <property type="project" value="UniProtKB-KW"/>
</dbReference>
<name>A0A443Z2B8_9SPHI</name>
<keyword evidence="3" id="KW-0804">Transcription</keyword>
<dbReference type="PANTHER" id="PTHR33154:SF33">
    <property type="entry name" value="TRANSCRIPTIONAL REPRESSOR SDPR"/>
    <property type="match status" value="1"/>
</dbReference>
<dbReference type="OrthoDB" id="9790747at2"/>
<dbReference type="InterPro" id="IPR001845">
    <property type="entry name" value="HTH_ArsR_DNA-bd_dom"/>
</dbReference>
<keyword evidence="1" id="KW-0805">Transcription regulation</keyword>